<dbReference type="InterPro" id="IPR052019">
    <property type="entry name" value="F420H2_bilvrd_red/Heme_oxyg"/>
</dbReference>
<dbReference type="GO" id="GO:0016627">
    <property type="term" value="F:oxidoreductase activity, acting on the CH-CH group of donors"/>
    <property type="evidence" value="ECO:0007669"/>
    <property type="project" value="TreeGrafter"/>
</dbReference>
<comment type="caution">
    <text evidence="3">The sequence shown here is derived from an EMBL/GenBank/DDBJ whole genome shotgun (WGS) entry which is preliminary data.</text>
</comment>
<reference evidence="3 4" key="1">
    <citation type="submission" date="2018-08" db="EMBL/GenBank/DDBJ databases">
        <title>Sequencing the genomes of 1000 actinobacteria strains.</title>
        <authorList>
            <person name="Klenk H.-P."/>
        </authorList>
    </citation>
    <scope>NUCLEOTIDE SEQUENCE [LARGE SCALE GENOMIC DNA]</scope>
    <source>
        <strain evidence="3 4">DSM 43927</strain>
    </source>
</reference>
<evidence type="ECO:0000256" key="1">
    <source>
        <dbReference type="ARBA" id="ARBA00023002"/>
    </source>
</evidence>
<dbReference type="GO" id="GO:0070967">
    <property type="term" value="F:coenzyme F420 binding"/>
    <property type="evidence" value="ECO:0007669"/>
    <property type="project" value="TreeGrafter"/>
</dbReference>
<dbReference type="InterPro" id="IPR012349">
    <property type="entry name" value="Split_barrel_FMN-bd"/>
</dbReference>
<keyword evidence="4" id="KW-1185">Reference proteome</keyword>
<name>A0A3D9SV45_9ACTN</name>
<sequence>MDLTDGERAFLAAQRLGRLATVDPHGAPQNNPVGFFLNASNGTIDIGGHSLAASRKFRNVLRNPHVALVIDELASVRPWTVRGMEIRGEAEALTDQEPPGPGFGPELIRITPRVIFSWGVEPDTPGMLRRTVG</sequence>
<evidence type="ECO:0000313" key="3">
    <source>
        <dbReference type="EMBL" id="REE99822.1"/>
    </source>
</evidence>
<accession>A0A3D9SV45</accession>
<evidence type="ECO:0000259" key="2">
    <source>
        <dbReference type="Pfam" id="PF01243"/>
    </source>
</evidence>
<proteinExistence type="predicted"/>
<dbReference type="Pfam" id="PF01243">
    <property type="entry name" value="PNPOx_N"/>
    <property type="match status" value="1"/>
</dbReference>
<evidence type="ECO:0000313" key="4">
    <source>
        <dbReference type="Proteomes" id="UP000256661"/>
    </source>
</evidence>
<gene>
    <name evidence="3" type="ORF">DFJ69_5339</name>
</gene>
<dbReference type="Gene3D" id="2.30.110.10">
    <property type="entry name" value="Electron Transport, Fmn-binding Protein, Chain A"/>
    <property type="match status" value="1"/>
</dbReference>
<dbReference type="GO" id="GO:0005829">
    <property type="term" value="C:cytosol"/>
    <property type="evidence" value="ECO:0007669"/>
    <property type="project" value="TreeGrafter"/>
</dbReference>
<dbReference type="PANTHER" id="PTHR35176:SF6">
    <property type="entry name" value="HEME OXYGENASE HI_0854-RELATED"/>
    <property type="match status" value="1"/>
</dbReference>
<dbReference type="SUPFAM" id="SSF50475">
    <property type="entry name" value="FMN-binding split barrel"/>
    <property type="match status" value="1"/>
</dbReference>
<dbReference type="OrthoDB" id="3693562at2"/>
<dbReference type="EMBL" id="QTTT01000001">
    <property type="protein sequence ID" value="REE99822.1"/>
    <property type="molecule type" value="Genomic_DNA"/>
</dbReference>
<keyword evidence="1" id="KW-0560">Oxidoreductase</keyword>
<protein>
    <submittedName>
        <fullName evidence="3">Pyridoxamine 5'-phosphate oxidase family protein</fullName>
    </submittedName>
</protein>
<dbReference type="InterPro" id="IPR024031">
    <property type="entry name" value="MSMEG_5819/OxyR"/>
</dbReference>
<dbReference type="Proteomes" id="UP000256661">
    <property type="component" value="Unassembled WGS sequence"/>
</dbReference>
<organism evidence="3 4">
    <name type="scientific">Thermomonospora umbrina</name>
    <dbReference type="NCBI Taxonomy" id="111806"/>
    <lineage>
        <taxon>Bacteria</taxon>
        <taxon>Bacillati</taxon>
        <taxon>Actinomycetota</taxon>
        <taxon>Actinomycetes</taxon>
        <taxon>Streptosporangiales</taxon>
        <taxon>Thermomonosporaceae</taxon>
        <taxon>Thermomonospora</taxon>
    </lineage>
</organism>
<dbReference type="RefSeq" id="WP_116025059.1">
    <property type="nucleotide sequence ID" value="NZ_QTTT01000001.1"/>
</dbReference>
<dbReference type="NCBIfam" id="TIGR04023">
    <property type="entry name" value="PPOX_MSMEG_5819"/>
    <property type="match status" value="1"/>
</dbReference>
<dbReference type="AlphaFoldDB" id="A0A3D9SV45"/>
<dbReference type="PANTHER" id="PTHR35176">
    <property type="entry name" value="HEME OXYGENASE HI_0854-RELATED"/>
    <property type="match status" value="1"/>
</dbReference>
<dbReference type="InterPro" id="IPR011576">
    <property type="entry name" value="Pyridox_Oxase_N"/>
</dbReference>
<feature type="domain" description="Pyridoxamine 5'-phosphate oxidase N-terminal" evidence="2">
    <location>
        <begin position="5"/>
        <end position="97"/>
    </location>
</feature>